<keyword evidence="2" id="KW-1185">Reference proteome</keyword>
<gene>
    <name evidence="1" type="ORF">LOD99_11171</name>
</gene>
<dbReference type="Proteomes" id="UP001165289">
    <property type="component" value="Unassembled WGS sequence"/>
</dbReference>
<evidence type="ECO:0000313" key="1">
    <source>
        <dbReference type="EMBL" id="KAI6657225.1"/>
    </source>
</evidence>
<sequence length="437" mass="50259">MQVERNLVLFRGVDSVKSSLTDLIFGQDNVRISPHGREVRASSSCLRIFETNSDDRELCLHILRSQTLETCFVVVIDITKSTEFVNKLESLKHLSDHLADWSYSLFGNCLITFTHTNELAAGVDKQQLVDREFGEILSLVNRRYMFVNSTIVTQENRDRVLDELLHLSKPILTILCYGNNEFTSGELQFNLTEEKTRNIPYRISIHHAPDLDLSNAFTQPVYTPELARLIRQPDRIRIGVSVFLILISLDSIFSQSMFDLITDIPNLHGLRNECSEYFWSKAVIAFDTNGHPNPEEMIRLSINGNDGIKNMVNKVGGKYVYLSQVRLDALMNDLLVQSQKVGLINQNNEFIGGGDVNGRALRVKKSFLPTMWNASSLELYVFFLSKVLCFYRVYVFPISWRSIISRFLKIFKNKKLPSLFRLLIQFFKFHISNHVQC</sequence>
<accession>A0AAV7K8Q3</accession>
<protein>
    <submittedName>
        <fullName evidence="1">Uncharacterized protein</fullName>
    </submittedName>
</protein>
<dbReference type="EMBL" id="JAKMXF010000116">
    <property type="protein sequence ID" value="KAI6657225.1"/>
    <property type="molecule type" value="Genomic_DNA"/>
</dbReference>
<organism evidence="1 2">
    <name type="scientific">Oopsacas minuta</name>
    <dbReference type="NCBI Taxonomy" id="111878"/>
    <lineage>
        <taxon>Eukaryota</taxon>
        <taxon>Metazoa</taxon>
        <taxon>Porifera</taxon>
        <taxon>Hexactinellida</taxon>
        <taxon>Hexasterophora</taxon>
        <taxon>Lyssacinosida</taxon>
        <taxon>Leucopsacidae</taxon>
        <taxon>Oopsacas</taxon>
    </lineage>
</organism>
<name>A0AAV7K8Q3_9METZ</name>
<evidence type="ECO:0000313" key="2">
    <source>
        <dbReference type="Proteomes" id="UP001165289"/>
    </source>
</evidence>
<dbReference type="AlphaFoldDB" id="A0AAV7K8Q3"/>
<comment type="caution">
    <text evidence="1">The sequence shown here is derived from an EMBL/GenBank/DDBJ whole genome shotgun (WGS) entry which is preliminary data.</text>
</comment>
<proteinExistence type="predicted"/>
<reference evidence="1 2" key="1">
    <citation type="journal article" date="2023" name="BMC Biol.">
        <title>The compact genome of the sponge Oopsacas minuta (Hexactinellida) is lacking key metazoan core genes.</title>
        <authorList>
            <person name="Santini S."/>
            <person name="Schenkelaars Q."/>
            <person name="Jourda C."/>
            <person name="Duchesne M."/>
            <person name="Belahbib H."/>
            <person name="Rocher C."/>
            <person name="Selva M."/>
            <person name="Riesgo A."/>
            <person name="Vervoort M."/>
            <person name="Leys S.P."/>
            <person name="Kodjabachian L."/>
            <person name="Le Bivic A."/>
            <person name="Borchiellini C."/>
            <person name="Claverie J.M."/>
            <person name="Renard E."/>
        </authorList>
    </citation>
    <scope>NUCLEOTIDE SEQUENCE [LARGE SCALE GENOMIC DNA]</scope>
    <source>
        <strain evidence="1">SPO-2</strain>
    </source>
</reference>